<feature type="transmembrane region" description="Helical" evidence="4">
    <location>
        <begin position="295"/>
        <end position="317"/>
    </location>
</feature>
<dbReference type="PANTHER" id="PTHR43280">
    <property type="entry name" value="ARAC-FAMILY TRANSCRIPTIONAL REGULATOR"/>
    <property type="match status" value="1"/>
</dbReference>
<evidence type="ECO:0000313" key="6">
    <source>
        <dbReference type="EMBL" id="NOU86642.1"/>
    </source>
</evidence>
<evidence type="ECO:0000256" key="2">
    <source>
        <dbReference type="ARBA" id="ARBA00023125"/>
    </source>
</evidence>
<keyword evidence="4" id="KW-1133">Transmembrane helix</keyword>
<comment type="caution">
    <text evidence="6">The sequence shown here is derived from an EMBL/GenBank/DDBJ whole genome shotgun (WGS) entry which is preliminary data.</text>
</comment>
<dbReference type="EMBL" id="WHOC01000069">
    <property type="protein sequence ID" value="NOU86642.1"/>
    <property type="molecule type" value="Genomic_DNA"/>
</dbReference>
<keyword evidence="3" id="KW-0804">Transcription</keyword>
<dbReference type="InterPro" id="IPR018062">
    <property type="entry name" value="HTH_AraC-typ_CS"/>
</dbReference>
<keyword evidence="1" id="KW-0805">Transcription regulation</keyword>
<proteinExistence type="predicted"/>
<dbReference type="SUPFAM" id="SSF46689">
    <property type="entry name" value="Homeodomain-like"/>
    <property type="match status" value="2"/>
</dbReference>
<dbReference type="Gene3D" id="1.10.10.60">
    <property type="entry name" value="Homeodomain-like"/>
    <property type="match status" value="2"/>
</dbReference>
<dbReference type="PANTHER" id="PTHR43280:SF28">
    <property type="entry name" value="HTH-TYPE TRANSCRIPTIONAL ACTIVATOR RHAS"/>
    <property type="match status" value="1"/>
</dbReference>
<evidence type="ECO:0000313" key="7">
    <source>
        <dbReference type="Proteomes" id="UP000658690"/>
    </source>
</evidence>
<keyword evidence="4" id="KW-0472">Membrane</keyword>
<organism evidence="6 7">
    <name type="scientific">Paenibacillus germinis</name>
    <dbReference type="NCBI Taxonomy" id="2654979"/>
    <lineage>
        <taxon>Bacteria</taxon>
        <taxon>Bacillati</taxon>
        <taxon>Bacillota</taxon>
        <taxon>Bacilli</taxon>
        <taxon>Bacillales</taxon>
        <taxon>Paenibacillaceae</taxon>
        <taxon>Paenibacillus</taxon>
    </lineage>
</organism>
<dbReference type="Proteomes" id="UP000658690">
    <property type="component" value="Unassembled WGS sequence"/>
</dbReference>
<dbReference type="InterPro" id="IPR018060">
    <property type="entry name" value="HTH_AraC"/>
</dbReference>
<dbReference type="PROSITE" id="PS01124">
    <property type="entry name" value="HTH_ARAC_FAMILY_2"/>
    <property type="match status" value="1"/>
</dbReference>
<keyword evidence="2" id="KW-0238">DNA-binding</keyword>
<dbReference type="RefSeq" id="WP_171689903.1">
    <property type="nucleotide sequence ID" value="NZ_WHOC01000069.1"/>
</dbReference>
<evidence type="ECO:0000259" key="5">
    <source>
        <dbReference type="PROSITE" id="PS01124"/>
    </source>
</evidence>
<sequence>MVSIRPFQKKVGSLFFKLLISFIVIILLPVSFNFVSYAFFRTNLEDKLIENNSLVTDTTVKHYEDHIRMIKNFEFTQFLKANTSNLNREKVGGIDYAVVTQLRNELQSYLTNPSLYLYNMMFVLNNLDLAFDKDGSAPLHDMFDKFYYNDTYNYDFWQKEISGVNGFKVYASSEFSLKTMGAQKNSGSLMPVLFSSSSNKNIAIIALLDNDKMSAEFYQPVSGSRLYILDEKNDMLFASDSRFKSMEFPAMDLLKGYVKVGTDYIFYQKGTISGFTYVNVIPTSQISSQISRLNLILASILILSLLLSIAASIFFSVRLNNPLRKIVESIRQLNFSVPPQSQIKEFNLISEKISDLIRANLVIHQDLDHQNSLLKYYAYTNKFKNIHGYAKGVNIPLDIDKPFMLIGFQLLFNSRLKRDMDIEQDKAANFFKEYINADLTGAFAETLTFQIENDIILSLVFIEKDNSPKLEEYLQRWKRVFDLDREYCLVSIAVSETYYHTAKFPDAYKHILQLLDGRRPGDETQIITEAGSKDPTYFDSDEDHVFYANLEMGNASELFQIVKRRLNYLDRKRATLRQMHEYATEVIRKVNKATGRDTSLRHTAENAMILMPPFENVRECYTLNQLERYLEWFLNVEVTLIRRKNEETDPIIDVVTDYINAHLGDDITLDLLADKLSITGTYLSTYFKQKKGINFSEYINNVRMRKAQELLETTDLKVLDIASMVGYYSVNAFIRKFKKFTGIPPGEFRKVIIDS</sequence>
<keyword evidence="7" id="KW-1185">Reference proteome</keyword>
<feature type="transmembrane region" description="Helical" evidence="4">
    <location>
        <begin position="15"/>
        <end position="40"/>
    </location>
</feature>
<name>A0ABX1YZS2_9BACL</name>
<evidence type="ECO:0000256" key="1">
    <source>
        <dbReference type="ARBA" id="ARBA00023015"/>
    </source>
</evidence>
<keyword evidence="4" id="KW-0812">Transmembrane</keyword>
<dbReference type="SMART" id="SM00342">
    <property type="entry name" value="HTH_ARAC"/>
    <property type="match status" value="1"/>
</dbReference>
<accession>A0ABX1YZS2</accession>
<gene>
    <name evidence="6" type="ORF">GC102_12780</name>
</gene>
<protein>
    <submittedName>
        <fullName evidence="6">Helix-turn-helix domain-containing protein</fullName>
    </submittedName>
</protein>
<feature type="domain" description="HTH araC/xylS-type" evidence="5">
    <location>
        <begin position="653"/>
        <end position="751"/>
    </location>
</feature>
<dbReference type="PROSITE" id="PS00041">
    <property type="entry name" value="HTH_ARAC_FAMILY_1"/>
    <property type="match status" value="1"/>
</dbReference>
<dbReference type="InterPro" id="IPR009057">
    <property type="entry name" value="Homeodomain-like_sf"/>
</dbReference>
<dbReference type="Pfam" id="PF12833">
    <property type="entry name" value="HTH_18"/>
    <property type="match status" value="1"/>
</dbReference>
<evidence type="ECO:0000256" key="3">
    <source>
        <dbReference type="ARBA" id="ARBA00023163"/>
    </source>
</evidence>
<evidence type="ECO:0000256" key="4">
    <source>
        <dbReference type="SAM" id="Phobius"/>
    </source>
</evidence>
<reference evidence="6 7" key="1">
    <citation type="submission" date="2019-10" db="EMBL/GenBank/DDBJ databases">
        <title>Description of Paenibacillus choica sp. nov.</title>
        <authorList>
            <person name="Carlier A."/>
            <person name="Qi S."/>
        </authorList>
    </citation>
    <scope>NUCLEOTIDE SEQUENCE [LARGE SCALE GENOMIC DNA]</scope>
    <source>
        <strain evidence="6 7">LMG 31460</strain>
    </source>
</reference>